<dbReference type="PANTHER" id="PTHR47685:SF1">
    <property type="entry name" value="MAGNESIUM TRANSPORT PROTEIN CORA"/>
    <property type="match status" value="1"/>
</dbReference>
<evidence type="ECO:0000313" key="9">
    <source>
        <dbReference type="Proteomes" id="UP001273209"/>
    </source>
</evidence>
<dbReference type="GO" id="GO:0016020">
    <property type="term" value="C:membrane"/>
    <property type="evidence" value="ECO:0007669"/>
    <property type="project" value="UniProtKB-SubCell"/>
</dbReference>
<keyword evidence="4 7" id="KW-0472">Membrane</keyword>
<dbReference type="GO" id="GO:0046873">
    <property type="term" value="F:metal ion transmembrane transporter activity"/>
    <property type="evidence" value="ECO:0007669"/>
    <property type="project" value="InterPro"/>
</dbReference>
<comment type="caution">
    <text evidence="8">The sequence shown here is derived from an EMBL/GenBank/DDBJ whole genome shotgun (WGS) entry which is preliminary data.</text>
</comment>
<dbReference type="Gene3D" id="1.20.58.340">
    <property type="entry name" value="Magnesium transport protein CorA, transmembrane region"/>
    <property type="match status" value="1"/>
</dbReference>
<dbReference type="InterPro" id="IPR002523">
    <property type="entry name" value="MgTranspt_CorA/ZnTranspt_ZntB"/>
</dbReference>
<feature type="compositionally biased region" description="Basic residues" evidence="6">
    <location>
        <begin position="1103"/>
        <end position="1121"/>
    </location>
</feature>
<evidence type="ECO:0000256" key="3">
    <source>
        <dbReference type="ARBA" id="ARBA00022989"/>
    </source>
</evidence>
<dbReference type="SUPFAM" id="SSF144083">
    <property type="entry name" value="Magnesium transport protein CorA, transmembrane region"/>
    <property type="match status" value="1"/>
</dbReference>
<dbReference type="AlphaFoldDB" id="A0AAE1ILL5"/>
<dbReference type="RefSeq" id="XP_062760392.1">
    <property type="nucleotide sequence ID" value="XM_062895421.1"/>
</dbReference>
<keyword evidence="9" id="KW-1185">Reference proteome</keyword>
<sequence>MSLDVLEKLVMNCHLIGDDVGAVTVELIKRTEKNYLRDSETGPFIEPGSVLGGIGNYSQKTSVSLSQKGRPTVPVVFVASPYLRLRPLEGHQNTASRGDHQPRTLLQNLYGFDVTPNRDKTQIVSKIVNGSQPNDNALHVNQMWCLLIGSTILITMSDHTTKELLDGTIGERRLGHEPPIKVKIIDDGQKHHDIAVSSSITWVDLFKITMDAVQKKRSDFHYYDLRDENKVVITAERWIEIASSRSLRKSQFYTVYLTPRPNNADPRKNRPLLEYRRYDSPGILDDLSTRYRRSDASSERVGSSKKEPFVHESADRFTSDTASHPLFLNQDGAGFIVSSPDPQDPDAFYSVDKDIVSRSRETESVEGTNTILPLGIDNFSSDREALEASSTGNFTHLHDDVTGNMADIGGTIVLPETNEHEMNNKRIPHKNFQLGSEISVETYPSGPCIPTSSSTLRSAKEANMIKPLNEADEAISNSPVGMYYYAKVPELTEEEFDSRQDIPSQSLQEEDPSIAKESPTHQNVGSMAAHITAKDNNLPNSVSTIDHARGNAHQEMEEVKKNSTDSEITLSAMVQDNVAMKQAQSLGIWSPDKELMKQLVTVSRQVLWSFLPKTGSSTVHILVKRFWSCMDIIRRQLIWEESEREPHHVPTYMIRDFSATLQRMGRGQSPDSQKTSWAKCGDCRGGKHYSSAEEALKHFHDEHFDCHHRGKRPYDDPCYSWLHRIWHSHYSVRNERNGLLRNVQEFERELSELALRLNELHAMVTSKEDDSMGDLTVGPPLPKHIFYALQKMVQVFVLRSERLSLMTRIKASSGIDLSEISHKINELQRFEKTAKDRMLDLPPEPQAAGAEFLALAFISKSHNLLFEAKTSNPRHNDNTLKLYKHYASELQYRANQRPQKRVFLNIRNLEEELDGLDSLLSNQRECLHKFAKSISPDTLRLTTMTRVGQNRVEKAYQDNHTRQLDMRIQEVQNMKTRSRFLEEQVKQDIEIMEEDHGKAIRVFTIVTLFFLPMSFVSSFMGMNTADVRDMHYKQGLFWVTGIPVTLFVLTLACIYGYKGDEICDWAMQLSDCPKNKKLRLPVDEGDEVGEDYSNVYDVPRLPSPKKPRRTAHQRRRLKSKLPHGDEDDDGSREQ</sequence>
<keyword evidence="2 7" id="KW-0812">Transmembrane</keyword>
<feature type="transmembrane region" description="Helical" evidence="7">
    <location>
        <begin position="1035"/>
        <end position="1057"/>
    </location>
</feature>
<name>A0AAE1ILL5_9HYPO</name>
<dbReference type="Pfam" id="PF01544">
    <property type="entry name" value="CorA"/>
    <property type="match status" value="1"/>
</dbReference>
<evidence type="ECO:0000256" key="2">
    <source>
        <dbReference type="ARBA" id="ARBA00022692"/>
    </source>
</evidence>
<feature type="transmembrane region" description="Helical" evidence="7">
    <location>
        <begin position="1002"/>
        <end position="1023"/>
    </location>
</feature>
<evidence type="ECO:0000256" key="7">
    <source>
        <dbReference type="SAM" id="Phobius"/>
    </source>
</evidence>
<feature type="region of interest" description="Disordered" evidence="6">
    <location>
        <begin position="1086"/>
        <end position="1134"/>
    </location>
</feature>
<organism evidence="8 9">
    <name type="scientific">Trichoderma aggressivum f. europaeum</name>
    <dbReference type="NCBI Taxonomy" id="173218"/>
    <lineage>
        <taxon>Eukaryota</taxon>
        <taxon>Fungi</taxon>
        <taxon>Dikarya</taxon>
        <taxon>Ascomycota</taxon>
        <taxon>Pezizomycotina</taxon>
        <taxon>Sordariomycetes</taxon>
        <taxon>Hypocreomycetidae</taxon>
        <taxon>Hypocreales</taxon>
        <taxon>Hypocreaceae</taxon>
        <taxon>Trichoderma</taxon>
    </lineage>
</organism>
<feature type="coiled-coil region" evidence="5">
    <location>
        <begin position="736"/>
        <end position="763"/>
    </location>
</feature>
<evidence type="ECO:0000256" key="1">
    <source>
        <dbReference type="ARBA" id="ARBA00004141"/>
    </source>
</evidence>
<protein>
    <submittedName>
        <fullName evidence="8">Uncharacterized protein</fullName>
    </submittedName>
</protein>
<dbReference type="InterPro" id="IPR045863">
    <property type="entry name" value="CorA_TM1_TM2"/>
</dbReference>
<dbReference type="Proteomes" id="UP001273209">
    <property type="component" value="Unassembled WGS sequence"/>
</dbReference>
<evidence type="ECO:0000256" key="4">
    <source>
        <dbReference type="ARBA" id="ARBA00023136"/>
    </source>
</evidence>
<evidence type="ECO:0000256" key="5">
    <source>
        <dbReference type="SAM" id="Coils"/>
    </source>
</evidence>
<evidence type="ECO:0000313" key="8">
    <source>
        <dbReference type="EMBL" id="KAK4085052.1"/>
    </source>
</evidence>
<evidence type="ECO:0000256" key="6">
    <source>
        <dbReference type="SAM" id="MobiDB-lite"/>
    </source>
</evidence>
<proteinExistence type="predicted"/>
<reference evidence="8" key="1">
    <citation type="submission" date="2023-11" db="EMBL/GenBank/DDBJ databases">
        <title>The genome sequences of three competitors of mushroom-forming fungi.</title>
        <authorList>
            <person name="Beijen E."/>
            <person name="Ohm R.A."/>
        </authorList>
    </citation>
    <scope>NUCLEOTIDE SEQUENCE</scope>
    <source>
        <strain evidence="8">CBS 100526</strain>
    </source>
</reference>
<gene>
    <name evidence="8" type="ORF">Triagg1_42</name>
</gene>
<keyword evidence="5" id="KW-0175">Coiled coil</keyword>
<dbReference type="GeneID" id="87918481"/>
<feature type="compositionally biased region" description="Acidic residues" evidence="6">
    <location>
        <begin position="1125"/>
        <end position="1134"/>
    </location>
</feature>
<comment type="subcellular location">
    <subcellularLocation>
        <location evidence="1">Membrane</location>
        <topology evidence="1">Multi-pass membrane protein</topology>
    </subcellularLocation>
</comment>
<dbReference type="InterPro" id="IPR050829">
    <property type="entry name" value="CorA_MIT"/>
</dbReference>
<dbReference type="PANTHER" id="PTHR47685">
    <property type="entry name" value="MAGNESIUM TRANSPORT PROTEIN CORA"/>
    <property type="match status" value="1"/>
</dbReference>
<keyword evidence="3 7" id="KW-1133">Transmembrane helix</keyword>
<dbReference type="EMBL" id="JAWRVG010000001">
    <property type="protein sequence ID" value="KAK4085052.1"/>
    <property type="molecule type" value="Genomic_DNA"/>
</dbReference>
<feature type="region of interest" description="Disordered" evidence="6">
    <location>
        <begin position="494"/>
        <end position="521"/>
    </location>
</feature>
<feature type="region of interest" description="Disordered" evidence="6">
    <location>
        <begin position="289"/>
        <end position="310"/>
    </location>
</feature>
<accession>A0AAE1ILL5</accession>